<dbReference type="EC" id="2.3.1.18" evidence="1"/>
<evidence type="ECO:0000313" key="1">
    <source>
        <dbReference type="EMBL" id="KAA6310644.1"/>
    </source>
</evidence>
<comment type="caution">
    <text evidence="1">The sequence shown here is derived from an EMBL/GenBank/DDBJ whole genome shotgun (WGS) entry which is preliminary data.</text>
</comment>
<dbReference type="GO" id="GO:0008870">
    <property type="term" value="F:galactoside O-acetyltransferase activity"/>
    <property type="evidence" value="ECO:0007669"/>
    <property type="project" value="UniProtKB-EC"/>
</dbReference>
<sequence length="23" mass="2720">MEMNTIYQGNPAIKIRKRVIKDT</sequence>
<dbReference type="EMBL" id="SNRY01007322">
    <property type="protein sequence ID" value="KAA6310644.1"/>
    <property type="molecule type" value="Genomic_DNA"/>
</dbReference>
<dbReference type="AlphaFoldDB" id="A0A5J4PQ11"/>
<keyword evidence="1" id="KW-0808">Transferase</keyword>
<reference evidence="1" key="1">
    <citation type="submission" date="2019-03" db="EMBL/GenBank/DDBJ databases">
        <title>Single cell metagenomics reveals metabolic interactions within the superorganism composed of flagellate Streblomastix strix and complex community of Bacteroidetes bacteria on its surface.</title>
        <authorList>
            <person name="Treitli S.C."/>
            <person name="Kolisko M."/>
            <person name="Husnik F."/>
            <person name="Keeling P."/>
            <person name="Hampl V."/>
        </authorList>
    </citation>
    <scope>NUCLEOTIDE SEQUENCE</scope>
    <source>
        <strain evidence="1">STM</strain>
    </source>
</reference>
<accession>A0A5J4PQ11</accession>
<proteinExistence type="predicted"/>
<protein>
    <submittedName>
        <fullName evidence="1">Galactoside O-acetyltransferase</fullName>
        <ecNumber evidence="1">2.3.1.18</ecNumber>
    </submittedName>
</protein>
<gene>
    <name evidence="1" type="ORF">EZS27_038085</name>
</gene>
<organism evidence="1">
    <name type="scientific">termite gut metagenome</name>
    <dbReference type="NCBI Taxonomy" id="433724"/>
    <lineage>
        <taxon>unclassified sequences</taxon>
        <taxon>metagenomes</taxon>
        <taxon>organismal metagenomes</taxon>
    </lineage>
</organism>
<keyword evidence="1" id="KW-0012">Acyltransferase</keyword>
<name>A0A5J4PQ11_9ZZZZ</name>